<organism evidence="2 3">
    <name type="scientific">Metamycoplasma cloacale</name>
    <dbReference type="NCBI Taxonomy" id="92401"/>
    <lineage>
        <taxon>Bacteria</taxon>
        <taxon>Bacillati</taxon>
        <taxon>Mycoplasmatota</taxon>
        <taxon>Mycoplasmoidales</taxon>
        <taxon>Metamycoplasmataceae</taxon>
        <taxon>Metamycoplasma</taxon>
    </lineage>
</organism>
<dbReference type="PANTHER" id="PTHR22648:SF0">
    <property type="entry name" value="TRANSCRIPTION TERMINATION_ANTITERMINATION PROTEIN NUSA"/>
    <property type="match status" value="1"/>
</dbReference>
<reference evidence="3" key="1">
    <citation type="submission" date="2018-06" db="EMBL/GenBank/DDBJ databases">
        <title>Complete genome sequences of Mycoplasma anatis, M. anseris and M. cloacale type strains.</title>
        <authorList>
            <person name="Grozner D."/>
            <person name="Forro B."/>
            <person name="Sulyok K.M."/>
            <person name="Marton S."/>
            <person name="Kreizinger Z."/>
            <person name="Banyai K."/>
            <person name="Gyuranecz M."/>
        </authorList>
    </citation>
    <scope>NUCLEOTIDE SEQUENCE [LARGE SCALE GENOMIC DNA]</scope>
    <source>
        <strain evidence="3">NCTC 10199</strain>
    </source>
</reference>
<name>A0A2Z4LM98_9BACT</name>
<evidence type="ECO:0000313" key="2">
    <source>
        <dbReference type="EMBL" id="AWX42902.1"/>
    </source>
</evidence>
<dbReference type="InterPro" id="IPR025249">
    <property type="entry name" value="TF_NusA_KH_1st"/>
</dbReference>
<accession>A0A2Z4LM98</accession>
<sequence length="529" mass="59628">MPATDSIKKMKAQAIFTDFSNLSKIKKIEKQDIIEAFKNAVLKTIYDIYDEEADIEFIINEAECEFAVINKNKQVVPDPVSTDDMDLLARCVEIPLSIAQTIDKNAKLDSTIAEEIDFEEFMKKDFTRIQSIFNQSIRELEKNAIYNKYLSKVGQVVKAKFISSNANGIMLELEDMTTAFMPISASNKRLLNTLKLGNWIDVFIDKVVEDSKYAQVVVSSIDTKILMNLLNKEIPEIAQGIIEVVNIARISGERSKICIRKSENAPVGIEEIGSIIGANASRIEAISRQLNNEKIDVVLYTDDLKQLIINALSPAKVIDVIEKKGEGKYPSFTVIVPTLQHTLAIGRKGQNVSLATELTKAKIDIISQKEADEKGISYNFDHGNITAEEIQNLSDGKKLQSNFKRKRATNSTPKASSIFDSAIDMSEFEDEIAELRSKVVSSDSFERQILGDSYYDNESFNETLEQVKKEFDEDENNGLTEFDNEPFSQDLTEDYEKIASTKLKDFKEDKELTFGLEGIDLSDLEDEDW</sequence>
<dbReference type="CDD" id="cd22529">
    <property type="entry name" value="KH-II_NusA_rpt2"/>
    <property type="match status" value="1"/>
</dbReference>
<dbReference type="GO" id="GO:0005829">
    <property type="term" value="C:cytosol"/>
    <property type="evidence" value="ECO:0007669"/>
    <property type="project" value="TreeGrafter"/>
</dbReference>
<dbReference type="InterPro" id="IPR010213">
    <property type="entry name" value="TF_NusA"/>
</dbReference>
<dbReference type="NCBIfam" id="TIGR01953">
    <property type="entry name" value="NusA"/>
    <property type="match status" value="1"/>
</dbReference>
<dbReference type="InterPro" id="IPR013735">
    <property type="entry name" value="TF_NusA_N"/>
</dbReference>
<dbReference type="InterPro" id="IPR015946">
    <property type="entry name" value="KH_dom-like_a/b"/>
</dbReference>
<keyword evidence="1" id="KW-0804">Transcription</keyword>
<dbReference type="InterPro" id="IPR030842">
    <property type="entry name" value="TF_NusA_bacterial"/>
</dbReference>
<dbReference type="KEGG" id="mclo:DK849_02425"/>
<dbReference type="InterPro" id="IPR036555">
    <property type="entry name" value="NusA_N_sf"/>
</dbReference>
<dbReference type="InterPro" id="IPR004087">
    <property type="entry name" value="KH_dom"/>
</dbReference>
<comment type="similarity">
    <text evidence="1">Belongs to the NusA family.</text>
</comment>
<dbReference type="GO" id="GO:0003723">
    <property type="term" value="F:RNA binding"/>
    <property type="evidence" value="ECO:0007669"/>
    <property type="project" value="UniProtKB-UniRule"/>
</dbReference>
<keyword evidence="1" id="KW-0889">Transcription antitermination</keyword>
<dbReference type="AlphaFoldDB" id="A0A2Z4LM98"/>
<dbReference type="Pfam" id="PF26594">
    <property type="entry name" value="KH_NusA_2nd"/>
    <property type="match status" value="1"/>
</dbReference>
<comment type="function">
    <text evidence="1">Participates in both transcription termination and antitermination.</text>
</comment>
<dbReference type="SUPFAM" id="SSF50249">
    <property type="entry name" value="Nucleic acid-binding proteins"/>
    <property type="match status" value="1"/>
</dbReference>
<dbReference type="PROSITE" id="PS50126">
    <property type="entry name" value="S1"/>
    <property type="match status" value="1"/>
</dbReference>
<dbReference type="InterPro" id="IPR012340">
    <property type="entry name" value="NA-bd_OB-fold"/>
</dbReference>
<dbReference type="OrthoDB" id="9807233at2"/>
<comment type="subcellular location">
    <subcellularLocation>
        <location evidence="1">Cytoplasm</location>
    </subcellularLocation>
</comment>
<dbReference type="SUPFAM" id="SSF54814">
    <property type="entry name" value="Prokaryotic type KH domain (KH-domain type II)"/>
    <property type="match status" value="2"/>
</dbReference>
<dbReference type="SMART" id="SM00322">
    <property type="entry name" value="KH"/>
    <property type="match status" value="2"/>
</dbReference>
<dbReference type="Pfam" id="PF08529">
    <property type="entry name" value="NusA_N"/>
    <property type="match status" value="1"/>
</dbReference>
<gene>
    <name evidence="1 2" type="primary">nusA</name>
    <name evidence="2" type="ORF">DK849_02425</name>
</gene>
<evidence type="ECO:0000313" key="3">
    <source>
        <dbReference type="Proteomes" id="UP000249865"/>
    </source>
</evidence>
<keyword evidence="1" id="KW-0806">Transcription termination</keyword>
<dbReference type="GO" id="GO:0031564">
    <property type="term" value="P:transcription antitermination"/>
    <property type="evidence" value="ECO:0007669"/>
    <property type="project" value="UniProtKB-UniRule"/>
</dbReference>
<dbReference type="PANTHER" id="PTHR22648">
    <property type="entry name" value="TRANSCRIPTION TERMINATION FACTOR NUSA"/>
    <property type="match status" value="1"/>
</dbReference>
<evidence type="ECO:0000256" key="1">
    <source>
        <dbReference type="HAMAP-Rule" id="MF_00945"/>
    </source>
</evidence>
<dbReference type="GO" id="GO:0006353">
    <property type="term" value="P:DNA-templated transcription termination"/>
    <property type="evidence" value="ECO:0007669"/>
    <property type="project" value="UniProtKB-UniRule"/>
</dbReference>
<dbReference type="InterPro" id="IPR009019">
    <property type="entry name" value="KH_sf_prok-type"/>
</dbReference>
<dbReference type="Gene3D" id="3.30.1480.10">
    <property type="entry name" value="NusA, N-terminal domain"/>
    <property type="match status" value="1"/>
</dbReference>
<dbReference type="HAMAP" id="MF_00945_B">
    <property type="entry name" value="NusA_B"/>
    <property type="match status" value="1"/>
</dbReference>
<dbReference type="InterPro" id="IPR058582">
    <property type="entry name" value="KH_NusA_2nd"/>
</dbReference>
<keyword evidence="3" id="KW-1185">Reference proteome</keyword>
<dbReference type="RefSeq" id="WP_029330670.1">
    <property type="nucleotide sequence ID" value="NZ_CP030103.1"/>
</dbReference>
<dbReference type="SUPFAM" id="SSF69705">
    <property type="entry name" value="Transcription factor NusA, N-terminal domain"/>
    <property type="match status" value="1"/>
</dbReference>
<protein>
    <recommendedName>
        <fullName evidence="1">Transcription termination/antitermination protein NusA</fullName>
    </recommendedName>
</protein>
<keyword evidence="1" id="KW-0694">RNA-binding</keyword>
<dbReference type="Proteomes" id="UP000249865">
    <property type="component" value="Chromosome"/>
</dbReference>
<dbReference type="Gene3D" id="3.30.300.20">
    <property type="match status" value="2"/>
</dbReference>
<proteinExistence type="inferred from homology"/>
<dbReference type="InterPro" id="IPR003029">
    <property type="entry name" value="S1_domain"/>
</dbReference>
<keyword evidence="1" id="KW-0805">Transcription regulation</keyword>
<dbReference type="EMBL" id="CP030103">
    <property type="protein sequence ID" value="AWX42902.1"/>
    <property type="molecule type" value="Genomic_DNA"/>
</dbReference>
<dbReference type="GO" id="GO:0003700">
    <property type="term" value="F:DNA-binding transcription factor activity"/>
    <property type="evidence" value="ECO:0007669"/>
    <property type="project" value="InterPro"/>
</dbReference>
<keyword evidence="1" id="KW-0963">Cytoplasm</keyword>
<dbReference type="Pfam" id="PF13184">
    <property type="entry name" value="KH_NusA_1st"/>
    <property type="match status" value="1"/>
</dbReference>
<comment type="subunit">
    <text evidence="1">Monomer. Binds directly to the core enzyme of the DNA-dependent RNA polymerase and to nascent RNA.</text>
</comment>